<evidence type="ECO:0000256" key="1">
    <source>
        <dbReference type="ARBA" id="ARBA00008434"/>
    </source>
</evidence>
<comment type="similarity">
    <text evidence="1">Belongs to the universal ribosomal protein uS15 family.</text>
</comment>
<dbReference type="Gene3D" id="1.10.287.10">
    <property type="entry name" value="S15/NS1, RNA-binding"/>
    <property type="match status" value="1"/>
</dbReference>
<dbReference type="GO" id="GO:0005737">
    <property type="term" value="C:cytoplasm"/>
    <property type="evidence" value="ECO:0007669"/>
    <property type="project" value="UniProtKB-ARBA"/>
</dbReference>
<evidence type="ECO:0000256" key="4">
    <source>
        <dbReference type="SAM" id="MobiDB-lite"/>
    </source>
</evidence>
<dbReference type="PANTHER" id="PTHR23321:SF26">
    <property type="entry name" value="SMALL RIBOSOMAL SUBUNIT PROTEIN US15M"/>
    <property type="match status" value="1"/>
</dbReference>
<reference evidence="5" key="1">
    <citation type="submission" date="2017-12" db="EMBL/GenBank/DDBJ databases">
        <title>Gene loss provides genomic basis for host adaptation in cereal stripe rust fungi.</title>
        <authorList>
            <person name="Xia C."/>
        </authorList>
    </citation>
    <scope>NUCLEOTIDE SEQUENCE [LARGE SCALE GENOMIC DNA]</scope>
    <source>
        <strain evidence="5">93-210</strain>
    </source>
</reference>
<sequence>MTQMIWNGLKNGLGSIKNTNQPSITARRGSLGSALGQTESFSTTGTLLIKTKKQKKEIERQRVKAQEAKTTNQTNLRLREKPDPILGYSTQMPKAHLSWENCELAQLIVKKEDVWAGKINPVPVLLNQDQKKPSKKTPSSTTTTDNTPTQDNNQSLVLNFGLDENEHQKAILFDGLPKIKELLKIKNKPIFDPSDFSTPSSSDPEEATSKMGSEEDEEDLKKLRLMRILDLRNSNSKGIDKFIKLRVLKAFSPKDPINPEKLDPGCSEVQAAMLTYRIHTVLDHAWQNRRDKDSKRHLSDLVMKRMKILKYLKRVNPSSYFELLPRIGLQPKYLKDELIVRAKLPLRPGESLD</sequence>
<dbReference type="InterPro" id="IPR005290">
    <property type="entry name" value="Ribosomal_uS15_bac-type"/>
</dbReference>
<dbReference type="HAMAP" id="MF_01343_B">
    <property type="entry name" value="Ribosomal_uS15_B"/>
    <property type="match status" value="1"/>
</dbReference>
<protein>
    <recommendedName>
        <fullName evidence="7">Ribosomal protein S15</fullName>
    </recommendedName>
</protein>
<evidence type="ECO:0000256" key="3">
    <source>
        <dbReference type="ARBA" id="ARBA00023274"/>
    </source>
</evidence>
<dbReference type="GO" id="GO:0005840">
    <property type="term" value="C:ribosome"/>
    <property type="evidence" value="ECO:0007669"/>
    <property type="project" value="UniProtKB-KW"/>
</dbReference>
<keyword evidence="6" id="KW-1185">Reference proteome</keyword>
<evidence type="ECO:0008006" key="7">
    <source>
        <dbReference type="Google" id="ProtNLM"/>
    </source>
</evidence>
<feature type="compositionally biased region" description="Low complexity" evidence="4">
    <location>
        <begin position="136"/>
        <end position="154"/>
    </location>
</feature>
<dbReference type="AlphaFoldDB" id="A0A2S4UFT5"/>
<dbReference type="SMART" id="SM01387">
    <property type="entry name" value="Ribosomal_S15"/>
    <property type="match status" value="1"/>
</dbReference>
<evidence type="ECO:0000313" key="5">
    <source>
        <dbReference type="EMBL" id="POV96158.1"/>
    </source>
</evidence>
<feature type="region of interest" description="Disordered" evidence="4">
    <location>
        <begin position="126"/>
        <end position="154"/>
    </location>
</feature>
<dbReference type="Pfam" id="PF00312">
    <property type="entry name" value="Ribosomal_S15"/>
    <property type="match status" value="1"/>
</dbReference>
<keyword evidence="2" id="KW-0689">Ribosomal protein</keyword>
<proteinExistence type="inferred from homology"/>
<feature type="compositionally biased region" description="Low complexity" evidence="4">
    <location>
        <begin position="193"/>
        <end position="202"/>
    </location>
</feature>
<dbReference type="GO" id="GO:0006412">
    <property type="term" value="P:translation"/>
    <property type="evidence" value="ECO:0007669"/>
    <property type="project" value="InterPro"/>
</dbReference>
<dbReference type="GO" id="GO:0003735">
    <property type="term" value="F:structural constituent of ribosome"/>
    <property type="evidence" value="ECO:0007669"/>
    <property type="project" value="InterPro"/>
</dbReference>
<dbReference type="PANTHER" id="PTHR23321">
    <property type="entry name" value="RIBOSOMAL PROTEIN S15, BACTERIAL AND ORGANELLAR"/>
    <property type="match status" value="1"/>
</dbReference>
<evidence type="ECO:0000256" key="2">
    <source>
        <dbReference type="ARBA" id="ARBA00022980"/>
    </source>
</evidence>
<dbReference type="InterPro" id="IPR009068">
    <property type="entry name" value="uS15_NS1_RNA-bd_sf"/>
</dbReference>
<comment type="caution">
    <text evidence="5">The sequence shown here is derived from an EMBL/GenBank/DDBJ whole genome shotgun (WGS) entry which is preliminary data.</text>
</comment>
<organism evidence="5 6">
    <name type="scientific">Puccinia striiformis</name>
    <dbReference type="NCBI Taxonomy" id="27350"/>
    <lineage>
        <taxon>Eukaryota</taxon>
        <taxon>Fungi</taxon>
        <taxon>Dikarya</taxon>
        <taxon>Basidiomycota</taxon>
        <taxon>Pucciniomycotina</taxon>
        <taxon>Pucciniomycetes</taxon>
        <taxon>Pucciniales</taxon>
        <taxon>Pucciniaceae</taxon>
        <taxon>Puccinia</taxon>
    </lineage>
</organism>
<dbReference type="EMBL" id="PKSL01000309">
    <property type="protein sequence ID" value="POV96158.1"/>
    <property type="molecule type" value="Genomic_DNA"/>
</dbReference>
<dbReference type="VEuPathDB" id="FungiDB:PSTT_15801"/>
<gene>
    <name evidence="5" type="ORF">PSTT_15801</name>
</gene>
<name>A0A2S4UFT5_9BASI</name>
<feature type="region of interest" description="Disordered" evidence="4">
    <location>
        <begin position="193"/>
        <end position="218"/>
    </location>
</feature>
<dbReference type="CDD" id="cd00677">
    <property type="entry name" value="S15_NS1_EPRS_RNA-bind"/>
    <property type="match status" value="1"/>
</dbReference>
<evidence type="ECO:0000313" key="6">
    <source>
        <dbReference type="Proteomes" id="UP000239156"/>
    </source>
</evidence>
<dbReference type="GO" id="GO:1990904">
    <property type="term" value="C:ribonucleoprotein complex"/>
    <property type="evidence" value="ECO:0007669"/>
    <property type="project" value="UniProtKB-KW"/>
</dbReference>
<keyword evidence="3" id="KW-0687">Ribonucleoprotein</keyword>
<dbReference type="SUPFAM" id="SSF47060">
    <property type="entry name" value="S15/NS1 RNA-binding domain"/>
    <property type="match status" value="1"/>
</dbReference>
<dbReference type="VEuPathDB" id="FungiDB:PSHT_15046"/>
<accession>A0A2S4UFT5</accession>
<dbReference type="Proteomes" id="UP000239156">
    <property type="component" value="Unassembled WGS sequence"/>
</dbReference>
<dbReference type="InterPro" id="IPR000589">
    <property type="entry name" value="Ribosomal_uS15"/>
</dbReference>